<keyword evidence="5 6" id="KW-0349">Heme</keyword>
<comment type="caution">
    <text evidence="7">The sequence shown here is derived from an EMBL/GenBank/DDBJ whole genome shotgun (WGS) entry which is preliminary data.</text>
</comment>
<evidence type="ECO:0000256" key="2">
    <source>
        <dbReference type="ARBA" id="ARBA00022723"/>
    </source>
</evidence>
<dbReference type="GO" id="GO:0051502">
    <property type="term" value="P:diterpene phytoalexin biosynthetic process"/>
    <property type="evidence" value="ECO:0007669"/>
    <property type="project" value="UniProtKB-ARBA"/>
</dbReference>
<dbReference type="Proteomes" id="UP000775213">
    <property type="component" value="Unassembled WGS sequence"/>
</dbReference>
<proteinExistence type="inferred from homology"/>
<keyword evidence="2 5" id="KW-0479">Metal-binding</keyword>
<dbReference type="PRINTS" id="PR00385">
    <property type="entry name" value="P450"/>
</dbReference>
<keyword evidence="4 5" id="KW-0408">Iron</keyword>
<dbReference type="PRINTS" id="PR00463">
    <property type="entry name" value="EP450I"/>
</dbReference>
<evidence type="ECO:0000256" key="1">
    <source>
        <dbReference type="ARBA" id="ARBA00010617"/>
    </source>
</evidence>
<dbReference type="InterPro" id="IPR001128">
    <property type="entry name" value="Cyt_P450"/>
</dbReference>
<dbReference type="Gene3D" id="1.10.630.10">
    <property type="entry name" value="Cytochrome P450"/>
    <property type="match status" value="1"/>
</dbReference>
<dbReference type="EMBL" id="JAGFBR010000006">
    <property type="protein sequence ID" value="KAH0465371.1"/>
    <property type="molecule type" value="Genomic_DNA"/>
</dbReference>
<dbReference type="GO" id="GO:0020037">
    <property type="term" value="F:heme binding"/>
    <property type="evidence" value="ECO:0007669"/>
    <property type="project" value="InterPro"/>
</dbReference>
<evidence type="ECO:0000256" key="6">
    <source>
        <dbReference type="RuleBase" id="RU000461"/>
    </source>
</evidence>
<dbReference type="SUPFAM" id="SSF48264">
    <property type="entry name" value="Cytochrome P450"/>
    <property type="match status" value="1"/>
</dbReference>
<dbReference type="InterPro" id="IPR002401">
    <property type="entry name" value="Cyt_P450_E_grp-I"/>
</dbReference>
<comment type="similarity">
    <text evidence="1 6">Belongs to the cytochrome P450 family.</text>
</comment>
<reference evidence="7 8" key="1">
    <citation type="journal article" date="2021" name="Hortic Res">
        <title>Chromosome-scale assembly of the Dendrobium chrysotoxum genome enhances the understanding of orchid evolution.</title>
        <authorList>
            <person name="Zhang Y."/>
            <person name="Zhang G.Q."/>
            <person name="Zhang D."/>
            <person name="Liu X.D."/>
            <person name="Xu X.Y."/>
            <person name="Sun W.H."/>
            <person name="Yu X."/>
            <person name="Zhu X."/>
            <person name="Wang Z.W."/>
            <person name="Zhao X."/>
            <person name="Zhong W.Y."/>
            <person name="Chen H."/>
            <person name="Yin W.L."/>
            <person name="Huang T."/>
            <person name="Niu S.C."/>
            <person name="Liu Z.J."/>
        </authorList>
    </citation>
    <scope>NUCLEOTIDE SEQUENCE [LARGE SCALE GENOMIC DNA]</scope>
    <source>
        <strain evidence="7">Lindl</strain>
    </source>
</reference>
<dbReference type="PROSITE" id="PS00086">
    <property type="entry name" value="CYTOCHROME_P450"/>
    <property type="match status" value="1"/>
</dbReference>
<keyword evidence="3 6" id="KW-0560">Oxidoreductase</keyword>
<dbReference type="PANTHER" id="PTHR47950:SF48">
    <property type="entry name" value="CYTOCHROME P450 FAMILY PROTEIN, EXPRESSED"/>
    <property type="match status" value="1"/>
</dbReference>
<name>A0AAV7H912_DENCH</name>
<evidence type="ECO:0008006" key="9">
    <source>
        <dbReference type="Google" id="ProtNLM"/>
    </source>
</evidence>
<dbReference type="Pfam" id="PF00067">
    <property type="entry name" value="p450"/>
    <property type="match status" value="1"/>
</dbReference>
<sequence>MLASLIQSFEWSLPNGMKPKDLNLNEQFVFLSPSHKIMEEIRHYLLWSAFFTVLTILFLRRRSSKDLPLPPGPRPLPVLGNLLELGQNPHRSLARLARIHGPVMSLRIGSIHTIVFSSPRCAKEVLKTKGHSISSRQVPDVVQSLGHHEVSIAWSSQNQSWRYLRSLVKTHLFNTQSLDATQLLRRRKIHELVAYIRGKNGEAVHIALAAFSTVLNLISTTFFSIDIIDLKSESGQELKDLIWGLMEEAGRPNLSDFFPSLAPMDLQGRRRRFAVYYNKLYDFLDKMVENRLTAMTEEGKRTNPDILDVLLQLNQEDNSKLSMRMIKCLLLDSFAAGSETTSTTLEWAMAELLRRPELLKKAREEITSVIGFEREIEESDISKLPFLQAVLKETLRLHPPAPLLLPHKVDVSTEIDGYLVPKNSQVLVNVWAISRDERVWENPNCFVPERFMGEREIDFRGQHFELIPFGSGRRICPGLSFGVRMVQLMLASLIQSFEWSLPDGIMPKNLDLKEKFGITLTLASPLKAMATPAR</sequence>
<dbReference type="InterPro" id="IPR036396">
    <property type="entry name" value="Cyt_P450_sf"/>
</dbReference>
<dbReference type="FunFam" id="1.10.630.10:FF:000007">
    <property type="entry name" value="Cytochrome P450 76C4"/>
    <property type="match status" value="1"/>
</dbReference>
<dbReference type="AlphaFoldDB" id="A0AAV7H912"/>
<comment type="cofactor">
    <cofactor evidence="5">
        <name>heme</name>
        <dbReference type="ChEBI" id="CHEBI:30413"/>
    </cofactor>
</comment>
<accession>A0AAV7H912</accession>
<evidence type="ECO:0000256" key="4">
    <source>
        <dbReference type="ARBA" id="ARBA00023004"/>
    </source>
</evidence>
<keyword evidence="6" id="KW-0503">Monooxygenase</keyword>
<evidence type="ECO:0000256" key="5">
    <source>
        <dbReference type="PIRSR" id="PIRSR602401-1"/>
    </source>
</evidence>
<gene>
    <name evidence="7" type="ORF">IEQ34_005474</name>
</gene>
<dbReference type="InterPro" id="IPR017972">
    <property type="entry name" value="Cyt_P450_CS"/>
</dbReference>
<evidence type="ECO:0000313" key="7">
    <source>
        <dbReference type="EMBL" id="KAH0465371.1"/>
    </source>
</evidence>
<organism evidence="7 8">
    <name type="scientific">Dendrobium chrysotoxum</name>
    <name type="common">Orchid</name>
    <dbReference type="NCBI Taxonomy" id="161865"/>
    <lineage>
        <taxon>Eukaryota</taxon>
        <taxon>Viridiplantae</taxon>
        <taxon>Streptophyta</taxon>
        <taxon>Embryophyta</taxon>
        <taxon>Tracheophyta</taxon>
        <taxon>Spermatophyta</taxon>
        <taxon>Magnoliopsida</taxon>
        <taxon>Liliopsida</taxon>
        <taxon>Asparagales</taxon>
        <taxon>Orchidaceae</taxon>
        <taxon>Epidendroideae</taxon>
        <taxon>Malaxideae</taxon>
        <taxon>Dendrobiinae</taxon>
        <taxon>Dendrobium</taxon>
    </lineage>
</organism>
<dbReference type="GO" id="GO:0016709">
    <property type="term" value="F:oxidoreductase activity, acting on paired donors, with incorporation or reduction of molecular oxygen, NAD(P)H as one donor, and incorporation of one atom of oxygen"/>
    <property type="evidence" value="ECO:0007669"/>
    <property type="project" value="UniProtKB-ARBA"/>
</dbReference>
<feature type="binding site" description="axial binding residue" evidence="5">
    <location>
        <position position="476"/>
    </location>
    <ligand>
        <name>heme</name>
        <dbReference type="ChEBI" id="CHEBI:30413"/>
    </ligand>
    <ligandPart>
        <name>Fe</name>
        <dbReference type="ChEBI" id="CHEBI:18248"/>
    </ligandPart>
</feature>
<evidence type="ECO:0000313" key="8">
    <source>
        <dbReference type="Proteomes" id="UP000775213"/>
    </source>
</evidence>
<dbReference type="PANTHER" id="PTHR47950">
    <property type="entry name" value="CYTOCHROME P450, FAMILY 76, SUBFAMILY C, POLYPEPTIDE 5-RELATED"/>
    <property type="match status" value="1"/>
</dbReference>
<dbReference type="CDD" id="cd11073">
    <property type="entry name" value="CYP76-like"/>
    <property type="match status" value="1"/>
</dbReference>
<dbReference type="GO" id="GO:0005506">
    <property type="term" value="F:iron ion binding"/>
    <property type="evidence" value="ECO:0007669"/>
    <property type="project" value="InterPro"/>
</dbReference>
<evidence type="ECO:0000256" key="3">
    <source>
        <dbReference type="ARBA" id="ARBA00023002"/>
    </source>
</evidence>
<protein>
    <recommendedName>
        <fullName evidence="9">Cytochrome P450</fullName>
    </recommendedName>
</protein>
<keyword evidence="8" id="KW-1185">Reference proteome</keyword>